<dbReference type="InterPro" id="IPR050707">
    <property type="entry name" value="HTH_MetabolicPath_Reg"/>
</dbReference>
<proteinExistence type="predicted"/>
<dbReference type="SUPFAM" id="SSF46785">
    <property type="entry name" value="Winged helix' DNA-binding domain"/>
    <property type="match status" value="1"/>
</dbReference>
<dbReference type="SMART" id="SM00346">
    <property type="entry name" value="HTH_ICLR"/>
    <property type="match status" value="1"/>
</dbReference>
<protein>
    <submittedName>
        <fullName evidence="6">IclR family transcriptional regulator</fullName>
    </submittedName>
</protein>
<dbReference type="Pfam" id="PF01614">
    <property type="entry name" value="IclR_C"/>
    <property type="match status" value="1"/>
</dbReference>
<keyword evidence="1" id="KW-0805">Transcription regulation</keyword>
<feature type="domain" description="IclR-ED" evidence="5">
    <location>
        <begin position="67"/>
        <end position="246"/>
    </location>
</feature>
<dbReference type="EMBL" id="JABVEC010000018">
    <property type="protein sequence ID" value="MBC6468305.1"/>
    <property type="molecule type" value="Genomic_DNA"/>
</dbReference>
<dbReference type="SUPFAM" id="SSF55781">
    <property type="entry name" value="GAF domain-like"/>
    <property type="match status" value="1"/>
</dbReference>
<evidence type="ECO:0000256" key="2">
    <source>
        <dbReference type="ARBA" id="ARBA00023125"/>
    </source>
</evidence>
<dbReference type="Pfam" id="PF09339">
    <property type="entry name" value="HTH_IclR"/>
    <property type="match status" value="1"/>
</dbReference>
<dbReference type="PANTHER" id="PTHR30136:SF24">
    <property type="entry name" value="HTH-TYPE TRANSCRIPTIONAL REPRESSOR ALLR"/>
    <property type="match status" value="1"/>
</dbReference>
<dbReference type="InterPro" id="IPR029016">
    <property type="entry name" value="GAF-like_dom_sf"/>
</dbReference>
<evidence type="ECO:0000256" key="1">
    <source>
        <dbReference type="ARBA" id="ARBA00023015"/>
    </source>
</evidence>
<keyword evidence="3" id="KW-0804">Transcription</keyword>
<keyword evidence="7" id="KW-1185">Reference proteome</keyword>
<reference evidence="6 7" key="1">
    <citation type="submission" date="2020-06" db="EMBL/GenBank/DDBJ databases">
        <title>Actinomadura xiongansis sp. nov., isolated from soil of Baiyangdian.</title>
        <authorList>
            <person name="Zhang X."/>
        </authorList>
    </citation>
    <scope>NUCLEOTIDE SEQUENCE [LARGE SCALE GENOMIC DNA]</scope>
    <source>
        <strain evidence="6 7">HBUM206468</strain>
    </source>
</reference>
<feature type="domain" description="HTH iclR-type" evidence="4">
    <location>
        <begin position="5"/>
        <end position="66"/>
    </location>
</feature>
<evidence type="ECO:0000259" key="4">
    <source>
        <dbReference type="PROSITE" id="PS51077"/>
    </source>
</evidence>
<dbReference type="PROSITE" id="PS51078">
    <property type="entry name" value="ICLR_ED"/>
    <property type="match status" value="1"/>
</dbReference>
<dbReference type="PROSITE" id="PS51077">
    <property type="entry name" value="HTH_ICLR"/>
    <property type="match status" value="1"/>
</dbReference>
<dbReference type="Gene3D" id="3.30.450.40">
    <property type="match status" value="1"/>
</dbReference>
<dbReference type="Gene3D" id="1.10.10.10">
    <property type="entry name" value="Winged helix-like DNA-binding domain superfamily/Winged helix DNA-binding domain"/>
    <property type="match status" value="1"/>
</dbReference>
<gene>
    <name evidence="6" type="ORF">HKK74_22815</name>
</gene>
<comment type="caution">
    <text evidence="6">The sequence shown here is derived from an EMBL/GenBank/DDBJ whole genome shotgun (WGS) entry which is preliminary data.</text>
</comment>
<sequence length="262" mass="28157">MSPARTAAGRLLDVLGAFSAEQPCLTLSEISRRTGMPLTTTHRLVGVLTEWGALERDEGGRYRVGLRLLEVASLSQPWLGLRETALPFMEDLYEVTHENVQLAVRDELEVVYVERIAGRRAVGVYTRVGGRWPLHSTGVGLVLLAYADPEVQERALASTLKPYTEKTIVDHDELRRVLAEVRRTGVAVSDGQMTLDALSVAAPIRGTSGEVIAALSIVVLADGAEPKTLIPAVTAAARAISRGMGFRTAPRRAGGRGRLAGG</sequence>
<name>A0ABR7LTY4_9ACTN</name>
<evidence type="ECO:0000256" key="3">
    <source>
        <dbReference type="ARBA" id="ARBA00023163"/>
    </source>
</evidence>
<dbReference type="InterPro" id="IPR014757">
    <property type="entry name" value="Tscrpt_reg_IclR_C"/>
</dbReference>
<evidence type="ECO:0000313" key="7">
    <source>
        <dbReference type="Proteomes" id="UP000805614"/>
    </source>
</evidence>
<dbReference type="InterPro" id="IPR005471">
    <property type="entry name" value="Tscrpt_reg_IclR_N"/>
</dbReference>
<dbReference type="PANTHER" id="PTHR30136">
    <property type="entry name" value="HELIX-TURN-HELIX TRANSCRIPTIONAL REGULATOR, ICLR FAMILY"/>
    <property type="match status" value="1"/>
</dbReference>
<dbReference type="Proteomes" id="UP000805614">
    <property type="component" value="Unassembled WGS sequence"/>
</dbReference>
<dbReference type="InterPro" id="IPR036390">
    <property type="entry name" value="WH_DNA-bd_sf"/>
</dbReference>
<dbReference type="RefSeq" id="WP_187245320.1">
    <property type="nucleotide sequence ID" value="NZ_BAAAOK010000015.1"/>
</dbReference>
<evidence type="ECO:0000259" key="5">
    <source>
        <dbReference type="PROSITE" id="PS51078"/>
    </source>
</evidence>
<accession>A0ABR7LTY4</accession>
<evidence type="ECO:0000313" key="6">
    <source>
        <dbReference type="EMBL" id="MBC6468305.1"/>
    </source>
</evidence>
<organism evidence="6 7">
    <name type="scientific">Actinomadura alba</name>
    <dbReference type="NCBI Taxonomy" id="406431"/>
    <lineage>
        <taxon>Bacteria</taxon>
        <taxon>Bacillati</taxon>
        <taxon>Actinomycetota</taxon>
        <taxon>Actinomycetes</taxon>
        <taxon>Streptosporangiales</taxon>
        <taxon>Thermomonosporaceae</taxon>
        <taxon>Actinomadura</taxon>
    </lineage>
</organism>
<dbReference type="InterPro" id="IPR036388">
    <property type="entry name" value="WH-like_DNA-bd_sf"/>
</dbReference>
<keyword evidence="2" id="KW-0238">DNA-binding</keyword>